<dbReference type="InterPro" id="IPR036322">
    <property type="entry name" value="WD40_repeat_dom_sf"/>
</dbReference>
<organism evidence="3 4">
    <name type="scientific">Paramuricea clavata</name>
    <name type="common">Red gorgonian</name>
    <name type="synonym">Violescent sea-whip</name>
    <dbReference type="NCBI Taxonomy" id="317549"/>
    <lineage>
        <taxon>Eukaryota</taxon>
        <taxon>Metazoa</taxon>
        <taxon>Cnidaria</taxon>
        <taxon>Anthozoa</taxon>
        <taxon>Octocorallia</taxon>
        <taxon>Malacalcyonacea</taxon>
        <taxon>Plexauridae</taxon>
        <taxon>Paramuricea</taxon>
    </lineage>
</organism>
<dbReference type="PANTHER" id="PTHR44006:SF1">
    <property type="entry name" value="U5 SMALL NUCLEAR RIBONUCLEOPROTEIN 40 KDA PROTEIN"/>
    <property type="match status" value="1"/>
</dbReference>
<dbReference type="PANTHER" id="PTHR44006">
    <property type="entry name" value="U5 SMALL NUCLEAR RIBONUCLEOPROTEIN 40 KDA PROTEIN"/>
    <property type="match status" value="1"/>
</dbReference>
<keyword evidence="4" id="KW-1185">Reference proteome</keyword>
<evidence type="ECO:0000256" key="1">
    <source>
        <dbReference type="ARBA" id="ARBA00022574"/>
    </source>
</evidence>
<dbReference type="InterPro" id="IPR001680">
    <property type="entry name" value="WD40_rpt"/>
</dbReference>
<proteinExistence type="predicted"/>
<dbReference type="AlphaFoldDB" id="A0A6S7HTX9"/>
<dbReference type="EMBL" id="CACRXK020005612">
    <property type="protein sequence ID" value="CAB4006810.1"/>
    <property type="molecule type" value="Genomic_DNA"/>
</dbReference>
<dbReference type="Pfam" id="PF00400">
    <property type="entry name" value="WD40"/>
    <property type="match status" value="2"/>
</dbReference>
<dbReference type="PROSITE" id="PS50082">
    <property type="entry name" value="WD_REPEATS_2"/>
    <property type="match status" value="1"/>
</dbReference>
<dbReference type="Proteomes" id="UP001152795">
    <property type="component" value="Unassembled WGS sequence"/>
</dbReference>
<comment type="caution">
    <text evidence="3">The sequence shown here is derived from an EMBL/GenBank/DDBJ whole genome shotgun (WGS) entry which is preliminary data.</text>
</comment>
<evidence type="ECO:0000256" key="2">
    <source>
        <dbReference type="ARBA" id="ARBA00022737"/>
    </source>
</evidence>
<evidence type="ECO:0000313" key="3">
    <source>
        <dbReference type="EMBL" id="CAB4006810.1"/>
    </source>
</evidence>
<dbReference type="InterPro" id="IPR052234">
    <property type="entry name" value="U5_snRNP_Component"/>
</dbReference>
<accession>A0A6S7HTX9</accession>
<reference evidence="3" key="1">
    <citation type="submission" date="2020-04" db="EMBL/GenBank/DDBJ databases">
        <authorList>
            <person name="Alioto T."/>
            <person name="Alioto T."/>
            <person name="Gomez Garrido J."/>
        </authorList>
    </citation>
    <scope>NUCLEOTIDE SEQUENCE</scope>
    <source>
        <strain evidence="3">A484AB</strain>
    </source>
</reference>
<dbReference type="InterPro" id="IPR015943">
    <property type="entry name" value="WD40/YVTN_repeat-like_dom_sf"/>
</dbReference>
<dbReference type="OrthoDB" id="308449at2759"/>
<dbReference type="GO" id="GO:0071013">
    <property type="term" value="C:catalytic step 2 spliceosome"/>
    <property type="evidence" value="ECO:0007669"/>
    <property type="project" value="TreeGrafter"/>
</dbReference>
<name>A0A6S7HTX9_PARCT</name>
<sequence length="366" mass="39933">MSGQQTSPPPPPIEIGRVWDLLKGNEITALDDEESTSFDNAARIVRFSSDSRKIIIGCTNDRVFIWDWQNHDVPLKSVTLPAVRTVEITCDGNMTYTCSEDATVCQIDLGSLKVSTVCQGRIPVVITPDGKAILFRKVSDNSLIYYEFSTDSVVAYIEGHPDASIITAIDITTDGKLVLSGSSSGTISLVDLKSSNVVQTFGVTEAGVGIRLVSVLSDVAHFVFVDEGNRVVLRTFNNKEAELVLDQPAVKVTCITTHSGKYVFLGCENGELLLFDIYATQYKYNHQAHSEAVSQVKSNPTGFLHLLVSGSASGRVTLWCVSKTVPPLWSQIWSHDNVYPHLIADVAFVPHSEDIVIGSCYDSKVS</sequence>
<keyword evidence="1" id="KW-0853">WD repeat</keyword>
<dbReference type="Gene3D" id="2.130.10.10">
    <property type="entry name" value="YVTN repeat-like/Quinoprotein amine dehydrogenase"/>
    <property type="match status" value="3"/>
</dbReference>
<dbReference type="GO" id="GO:0003723">
    <property type="term" value="F:RNA binding"/>
    <property type="evidence" value="ECO:0007669"/>
    <property type="project" value="TreeGrafter"/>
</dbReference>
<protein>
    <submittedName>
        <fullName evidence="3">WD40 repeat domain-containing</fullName>
    </submittedName>
</protein>
<gene>
    <name evidence="3" type="ORF">PACLA_8A051901</name>
</gene>
<evidence type="ECO:0000313" key="4">
    <source>
        <dbReference type="Proteomes" id="UP001152795"/>
    </source>
</evidence>
<keyword evidence="2" id="KW-0677">Repeat</keyword>
<dbReference type="SUPFAM" id="SSF50978">
    <property type="entry name" value="WD40 repeat-like"/>
    <property type="match status" value="1"/>
</dbReference>
<dbReference type="SMART" id="SM00320">
    <property type="entry name" value="WD40"/>
    <property type="match status" value="5"/>
</dbReference>